<dbReference type="InterPro" id="IPR011009">
    <property type="entry name" value="Kinase-like_dom_sf"/>
</dbReference>
<reference evidence="10 11" key="1">
    <citation type="submission" date="2022-12" db="EMBL/GenBank/DDBJ databases">
        <title>Chromosome-scale assembly of the Ensete ventricosum genome.</title>
        <authorList>
            <person name="Dussert Y."/>
            <person name="Stocks J."/>
            <person name="Wendawek A."/>
            <person name="Woldeyes F."/>
            <person name="Nichols R.A."/>
            <person name="Borrell J.S."/>
        </authorList>
    </citation>
    <scope>NUCLEOTIDE SEQUENCE [LARGE SCALE GENOMIC DNA]</scope>
    <source>
        <strain evidence="11">cv. Maze</strain>
        <tissue evidence="10">Seeds</tissue>
    </source>
</reference>
<dbReference type="PROSITE" id="PS00307">
    <property type="entry name" value="LECTIN_LEGUME_BETA"/>
    <property type="match status" value="1"/>
</dbReference>
<accession>A0AAV8PHG6</accession>
<dbReference type="EMBL" id="JAQQAF010000005">
    <property type="protein sequence ID" value="KAJ8484656.1"/>
    <property type="molecule type" value="Genomic_DNA"/>
</dbReference>
<keyword evidence="5" id="KW-0067">ATP-binding</keyword>
<feature type="domain" description="Protein kinase" evidence="9">
    <location>
        <begin position="399"/>
        <end position="541"/>
    </location>
</feature>
<dbReference type="PROSITE" id="PS00107">
    <property type="entry name" value="PROTEIN_KINASE_ATP"/>
    <property type="match status" value="1"/>
</dbReference>
<comment type="similarity">
    <text evidence="1">Belongs to the leguminous lectin family.</text>
</comment>
<protein>
    <recommendedName>
        <fullName evidence="9">Protein kinase domain-containing protein</fullName>
    </recommendedName>
</protein>
<dbReference type="SUPFAM" id="SSF49899">
    <property type="entry name" value="Concanavalin A-like lectins/glucanases"/>
    <property type="match status" value="1"/>
</dbReference>
<dbReference type="InterPro" id="IPR019825">
    <property type="entry name" value="Lectin_legB_Mn/Ca_BS"/>
</dbReference>
<dbReference type="Gene3D" id="3.30.200.20">
    <property type="entry name" value="Phosphorylase Kinase, domain 1"/>
    <property type="match status" value="1"/>
</dbReference>
<dbReference type="InterPro" id="IPR017441">
    <property type="entry name" value="Protein_kinase_ATP_BS"/>
</dbReference>
<dbReference type="GO" id="GO:0030246">
    <property type="term" value="F:carbohydrate binding"/>
    <property type="evidence" value="ECO:0007669"/>
    <property type="project" value="UniProtKB-KW"/>
</dbReference>
<dbReference type="Pfam" id="PF00139">
    <property type="entry name" value="Lectin_legB"/>
    <property type="match status" value="1"/>
</dbReference>
<dbReference type="InterPro" id="IPR001220">
    <property type="entry name" value="Legume_lectin_dom"/>
</dbReference>
<dbReference type="InterPro" id="IPR013320">
    <property type="entry name" value="ConA-like_dom_sf"/>
</dbReference>
<sequence length="541" mass="56560">MPRQQQQRVLSFWSCRLVLLLAAVLLVSALLVGGGEAVVFNFRTLTLGNLKLLGDAHLKNGSFRLSRDLPVPNSGAGRALYAEPVRLRHPATRVPLPFSTFFSFSIINLNPSSIGGGLAFLLAPDDTSIGDAGGFLGLVNATASAAPGRASVVAVEFDTRMDVEFGDINGNHVGVDLGSLVSAQVADLDSAGIDLKSGDLINAWIEFGGAAAGGTLEVFVSYSTVRPADPVLSFPVDLGRYVDDFAFVGFSGSTQGSTEIHSVEWWSFSSPSLGGSPPSTTTTAPPPPATPVFPFSGPSPPSAPVPVAAESPIEGTVRPSSTSSCQNNGLCRQGPAAVAGVATASAFVVAAAAGLGFWVFTRRRTKSPKKWEPLAATSEIVSTPREFSYRELVVATRGFDSSRIIGHGAFGTVYKGIIPETGAMVAVKRILDAVDRRLDGEFDEVEMRRSLLVGLACSSPDPMTRPGMRNVVQMLSGEADPPFVPVAKPSMSFSTNQHLLLSLQDSVSDYNAMGLNLSMSSSSSSSLTSTLRACGGTGEAT</sequence>
<evidence type="ECO:0000256" key="1">
    <source>
        <dbReference type="ARBA" id="ARBA00007606"/>
    </source>
</evidence>
<proteinExistence type="inferred from homology"/>
<evidence type="ECO:0000313" key="10">
    <source>
        <dbReference type="EMBL" id="KAJ8484656.1"/>
    </source>
</evidence>
<evidence type="ECO:0000256" key="8">
    <source>
        <dbReference type="SAM" id="SignalP"/>
    </source>
</evidence>
<dbReference type="GO" id="GO:0005524">
    <property type="term" value="F:ATP binding"/>
    <property type="evidence" value="ECO:0007669"/>
    <property type="project" value="UniProtKB-UniRule"/>
</dbReference>
<evidence type="ECO:0000256" key="6">
    <source>
        <dbReference type="SAM" id="MobiDB-lite"/>
    </source>
</evidence>
<evidence type="ECO:0000256" key="4">
    <source>
        <dbReference type="ARBA" id="ARBA00022734"/>
    </source>
</evidence>
<keyword evidence="4" id="KW-0430">Lectin</keyword>
<keyword evidence="8" id="KW-0732">Signal</keyword>
<keyword evidence="7" id="KW-0812">Transmembrane</keyword>
<feature type="transmembrane region" description="Helical" evidence="7">
    <location>
        <begin position="336"/>
        <end position="360"/>
    </location>
</feature>
<dbReference type="Gene3D" id="2.60.120.200">
    <property type="match status" value="1"/>
</dbReference>
<dbReference type="Proteomes" id="UP001222027">
    <property type="component" value="Unassembled WGS sequence"/>
</dbReference>
<feature type="chain" id="PRO_5043451465" description="Protein kinase domain-containing protein" evidence="8">
    <location>
        <begin position="30"/>
        <end position="541"/>
    </location>
</feature>
<evidence type="ECO:0000256" key="2">
    <source>
        <dbReference type="ARBA" id="ARBA00008536"/>
    </source>
</evidence>
<evidence type="ECO:0000256" key="7">
    <source>
        <dbReference type="SAM" id="Phobius"/>
    </source>
</evidence>
<dbReference type="FunFam" id="2.60.120.200:FF:000141">
    <property type="entry name" value="L-type lectin-domain containing receptor kinase VIII.1"/>
    <property type="match status" value="1"/>
</dbReference>
<dbReference type="PROSITE" id="PS50011">
    <property type="entry name" value="PROTEIN_KINASE_DOM"/>
    <property type="match status" value="1"/>
</dbReference>
<dbReference type="PANTHER" id="PTHR32401:SF48">
    <property type="entry name" value="LEGUME LECTIN DOMAIN-CONTAINING PROTEIN"/>
    <property type="match status" value="1"/>
</dbReference>
<evidence type="ECO:0000259" key="9">
    <source>
        <dbReference type="PROSITE" id="PS50011"/>
    </source>
</evidence>
<keyword evidence="11" id="KW-1185">Reference proteome</keyword>
<dbReference type="CDD" id="cd06899">
    <property type="entry name" value="lectin_legume_LecRK_Arcelin_ConA"/>
    <property type="match status" value="1"/>
</dbReference>
<feature type="compositionally biased region" description="Low complexity" evidence="6">
    <location>
        <begin position="522"/>
        <end position="531"/>
    </location>
</feature>
<keyword evidence="5" id="KW-0547">Nucleotide-binding</keyword>
<evidence type="ECO:0000256" key="3">
    <source>
        <dbReference type="ARBA" id="ARBA00010217"/>
    </source>
</evidence>
<dbReference type="GO" id="GO:0004672">
    <property type="term" value="F:protein kinase activity"/>
    <property type="evidence" value="ECO:0007669"/>
    <property type="project" value="InterPro"/>
</dbReference>
<evidence type="ECO:0000313" key="11">
    <source>
        <dbReference type="Proteomes" id="UP001222027"/>
    </source>
</evidence>
<name>A0AAV8PHG6_ENSVE</name>
<comment type="similarity">
    <text evidence="2">In the N-terminal section; belongs to the leguminous lectin family.</text>
</comment>
<feature type="binding site" evidence="5">
    <location>
        <position position="428"/>
    </location>
    <ligand>
        <name>ATP</name>
        <dbReference type="ChEBI" id="CHEBI:30616"/>
    </ligand>
</feature>
<keyword evidence="7" id="KW-0472">Membrane</keyword>
<organism evidence="10 11">
    <name type="scientific">Ensete ventricosum</name>
    <name type="common">Abyssinian banana</name>
    <name type="synonym">Musa ensete</name>
    <dbReference type="NCBI Taxonomy" id="4639"/>
    <lineage>
        <taxon>Eukaryota</taxon>
        <taxon>Viridiplantae</taxon>
        <taxon>Streptophyta</taxon>
        <taxon>Embryophyta</taxon>
        <taxon>Tracheophyta</taxon>
        <taxon>Spermatophyta</taxon>
        <taxon>Magnoliopsida</taxon>
        <taxon>Liliopsida</taxon>
        <taxon>Zingiberales</taxon>
        <taxon>Musaceae</taxon>
        <taxon>Ensete</taxon>
    </lineage>
</organism>
<feature type="signal peptide" evidence="8">
    <location>
        <begin position="1"/>
        <end position="29"/>
    </location>
</feature>
<dbReference type="SUPFAM" id="SSF56112">
    <property type="entry name" value="Protein kinase-like (PK-like)"/>
    <property type="match status" value="1"/>
</dbReference>
<dbReference type="InterPro" id="IPR050258">
    <property type="entry name" value="Leguminous_Lectin"/>
</dbReference>
<dbReference type="AlphaFoldDB" id="A0AAV8PHG6"/>
<evidence type="ECO:0000256" key="5">
    <source>
        <dbReference type="PROSITE-ProRule" id="PRU10141"/>
    </source>
</evidence>
<dbReference type="InterPro" id="IPR000719">
    <property type="entry name" value="Prot_kinase_dom"/>
</dbReference>
<feature type="region of interest" description="Disordered" evidence="6">
    <location>
        <begin position="522"/>
        <end position="541"/>
    </location>
</feature>
<gene>
    <name evidence="10" type="ORF">OPV22_017141</name>
</gene>
<keyword evidence="7" id="KW-1133">Transmembrane helix</keyword>
<comment type="similarity">
    <text evidence="3">In the C-terminal section; belongs to the protein kinase superfamily. Ser/Thr protein kinase family.</text>
</comment>
<dbReference type="PANTHER" id="PTHR32401">
    <property type="entry name" value="CONCANAVALIN A-LIKE LECTIN FAMILY PROTEIN"/>
    <property type="match status" value="1"/>
</dbReference>
<comment type="caution">
    <text evidence="10">The sequence shown here is derived from an EMBL/GenBank/DDBJ whole genome shotgun (WGS) entry which is preliminary data.</text>
</comment>